<evidence type="ECO:0000256" key="1">
    <source>
        <dbReference type="ARBA" id="ARBA00000085"/>
    </source>
</evidence>
<keyword evidence="6" id="KW-0902">Two-component regulatory system</keyword>
<evidence type="ECO:0000256" key="7">
    <source>
        <dbReference type="SAM" id="MobiDB-lite"/>
    </source>
</evidence>
<evidence type="ECO:0000259" key="8">
    <source>
        <dbReference type="PROSITE" id="PS50109"/>
    </source>
</evidence>
<feature type="region of interest" description="Disordered" evidence="7">
    <location>
        <begin position="1"/>
        <end position="20"/>
    </location>
</feature>
<dbReference type="InterPro" id="IPR005467">
    <property type="entry name" value="His_kinase_dom"/>
</dbReference>
<dbReference type="AlphaFoldDB" id="Q2IP01"/>
<dbReference type="InterPro" id="IPR036890">
    <property type="entry name" value="HATPase_C_sf"/>
</dbReference>
<dbReference type="STRING" id="290397.Adeh_0755"/>
<organism evidence="9 10">
    <name type="scientific">Anaeromyxobacter dehalogenans (strain 2CP-C)</name>
    <dbReference type="NCBI Taxonomy" id="290397"/>
    <lineage>
        <taxon>Bacteria</taxon>
        <taxon>Pseudomonadati</taxon>
        <taxon>Myxococcota</taxon>
        <taxon>Myxococcia</taxon>
        <taxon>Myxococcales</taxon>
        <taxon>Cystobacterineae</taxon>
        <taxon>Anaeromyxobacteraceae</taxon>
        <taxon>Anaeromyxobacter</taxon>
    </lineage>
</organism>
<reference evidence="9 10" key="1">
    <citation type="submission" date="2006-01" db="EMBL/GenBank/DDBJ databases">
        <title>Complete sequence of Anaeromyxobacter dehalogenans 2CP-C.</title>
        <authorList>
            <consortium name="US DOE Joint Genome Institute"/>
            <person name="Copeland A."/>
            <person name="Lucas S."/>
            <person name="Lapidus A."/>
            <person name="Barry K."/>
            <person name="Detter J.C."/>
            <person name="Glavina T."/>
            <person name="Hammon N."/>
            <person name="Israni S."/>
            <person name="Pitluck S."/>
            <person name="Brettin T."/>
            <person name="Bruce D."/>
            <person name="Han C."/>
            <person name="Tapia R."/>
            <person name="Gilna P."/>
            <person name="Kiss H."/>
            <person name="Schmutz J."/>
            <person name="Larimer F."/>
            <person name="Land M."/>
            <person name="Kyrpides N."/>
            <person name="Anderson I."/>
            <person name="Sanford R.A."/>
            <person name="Ritalahti K.M."/>
            <person name="Thomas H.S."/>
            <person name="Kirby J.R."/>
            <person name="Zhulin I.B."/>
            <person name="Loeffler F.E."/>
            <person name="Richardson P."/>
        </authorList>
    </citation>
    <scope>NUCLEOTIDE SEQUENCE [LARGE SCALE GENOMIC DNA]</scope>
    <source>
        <strain evidence="9 10">2CP-C</strain>
    </source>
</reference>
<dbReference type="SUPFAM" id="SSF47384">
    <property type="entry name" value="Homodimeric domain of signal transducing histidine kinase"/>
    <property type="match status" value="1"/>
</dbReference>
<dbReference type="OrthoDB" id="9813151at2"/>
<dbReference type="RefSeq" id="WP_011419813.1">
    <property type="nucleotide sequence ID" value="NC_007760.1"/>
</dbReference>
<evidence type="ECO:0000256" key="4">
    <source>
        <dbReference type="ARBA" id="ARBA00022679"/>
    </source>
</evidence>
<dbReference type="Pfam" id="PF02518">
    <property type="entry name" value="HATPase_c"/>
    <property type="match status" value="1"/>
</dbReference>
<dbReference type="CDD" id="cd00082">
    <property type="entry name" value="HisKA"/>
    <property type="match status" value="1"/>
</dbReference>
<dbReference type="PANTHER" id="PTHR43711:SF1">
    <property type="entry name" value="HISTIDINE KINASE 1"/>
    <property type="match status" value="1"/>
</dbReference>
<keyword evidence="3" id="KW-0597">Phosphoprotein</keyword>
<dbReference type="InterPro" id="IPR004358">
    <property type="entry name" value="Sig_transdc_His_kin-like_C"/>
</dbReference>
<dbReference type="SMART" id="SM00388">
    <property type="entry name" value="HisKA"/>
    <property type="match status" value="1"/>
</dbReference>
<dbReference type="GO" id="GO:0000155">
    <property type="term" value="F:phosphorelay sensor kinase activity"/>
    <property type="evidence" value="ECO:0007669"/>
    <property type="project" value="InterPro"/>
</dbReference>
<dbReference type="eggNOG" id="COG2203">
    <property type="taxonomic scope" value="Bacteria"/>
</dbReference>
<protein>
    <recommendedName>
        <fullName evidence="2">histidine kinase</fullName>
        <ecNumber evidence="2">2.7.13.3</ecNumber>
    </recommendedName>
</protein>
<dbReference type="InterPro" id="IPR050736">
    <property type="entry name" value="Sensor_HK_Regulatory"/>
</dbReference>
<dbReference type="SUPFAM" id="SSF55874">
    <property type="entry name" value="ATPase domain of HSP90 chaperone/DNA topoisomerase II/histidine kinase"/>
    <property type="match status" value="1"/>
</dbReference>
<evidence type="ECO:0000256" key="2">
    <source>
        <dbReference type="ARBA" id="ARBA00012438"/>
    </source>
</evidence>
<sequence length="588" mass="61414">MSHRESAQPPAPDAWESEHAARQAAEAAAARIGRLQAVTAALSGARTPDEVADVALREGIAALGGSHGFLLVPGSGGLLDVLRSAGVPEPVAHAAGRLDRTPATDAWRRGEPVLLANEAELAARYPLVAELRRQVMAPGGALAALPLRVRDRVIGVLAVSFEAEQTFTPEARAFAESLASQAAQALDRARLLLAERVARAAAVAAQQRLAFLDALAALLADRLDEAELLDGVVRTAVPALCEFAAVLLPGPGGALEPVAQADAAGLGAQALALVEERQGGLEAALSGGAPLVVGPRDGDARPMTVAAAGLSVQGRSLGALVAASADPTRCRGPGDLALLADVARRTALALAHARLFREVQRGAEAREEFLHVASHELRGPLGNLRLAVDLLARDVRAERGSALDGRLRKVARQAERLARLSDLLLDVSRISTGRIQLQPEPADLAQLARDAVARAADEAEEADCPVVLDAPAPVPCTVDVQRLDQVITNLLSNAMKYGRGGEVRVVVRAGEGRAVLEVADQGIGIAPEHHARIFERFERAAPARQYPGLGLGLWIVRKLVDAHGGSVRLDSAPSRGATFTVELPIDRG</sequence>
<dbReference type="KEGG" id="ade:Adeh_0755"/>
<dbReference type="Proteomes" id="UP000001935">
    <property type="component" value="Chromosome"/>
</dbReference>
<feature type="domain" description="Histidine kinase" evidence="8">
    <location>
        <begin position="372"/>
        <end position="587"/>
    </location>
</feature>
<dbReference type="Gene3D" id="3.30.565.10">
    <property type="entry name" value="Histidine kinase-like ATPase, C-terminal domain"/>
    <property type="match status" value="1"/>
</dbReference>
<dbReference type="FunFam" id="3.30.565.10:FF:000006">
    <property type="entry name" value="Sensor histidine kinase WalK"/>
    <property type="match status" value="1"/>
</dbReference>
<dbReference type="EC" id="2.7.13.3" evidence="2"/>
<dbReference type="InterPro" id="IPR003018">
    <property type="entry name" value="GAF"/>
</dbReference>
<dbReference type="InterPro" id="IPR029016">
    <property type="entry name" value="GAF-like_dom_sf"/>
</dbReference>
<dbReference type="Gene3D" id="1.10.287.130">
    <property type="match status" value="1"/>
</dbReference>
<dbReference type="Gene3D" id="3.30.450.40">
    <property type="match status" value="2"/>
</dbReference>
<dbReference type="Pfam" id="PF00512">
    <property type="entry name" value="HisKA"/>
    <property type="match status" value="1"/>
</dbReference>
<dbReference type="CDD" id="cd00075">
    <property type="entry name" value="HATPase"/>
    <property type="match status" value="1"/>
</dbReference>
<keyword evidence="4 9" id="KW-0808">Transferase</keyword>
<dbReference type="HOGENOM" id="CLU_000445_114_44_7"/>
<evidence type="ECO:0000313" key="9">
    <source>
        <dbReference type="EMBL" id="ABC80530.1"/>
    </source>
</evidence>
<dbReference type="InterPro" id="IPR003594">
    <property type="entry name" value="HATPase_dom"/>
</dbReference>
<dbReference type="SUPFAM" id="SSF55781">
    <property type="entry name" value="GAF domain-like"/>
    <property type="match status" value="2"/>
</dbReference>
<comment type="catalytic activity">
    <reaction evidence="1">
        <text>ATP + protein L-histidine = ADP + protein N-phospho-L-histidine.</text>
        <dbReference type="EC" id="2.7.13.3"/>
    </reaction>
</comment>
<gene>
    <name evidence="9" type="ordered locus">Adeh_0755</name>
</gene>
<dbReference type="EMBL" id="CP000251">
    <property type="protein sequence ID" value="ABC80530.1"/>
    <property type="molecule type" value="Genomic_DNA"/>
</dbReference>
<accession>Q2IP01</accession>
<name>Q2IP01_ANADE</name>
<dbReference type="SMART" id="SM00065">
    <property type="entry name" value="GAF"/>
    <property type="match status" value="1"/>
</dbReference>
<evidence type="ECO:0000256" key="5">
    <source>
        <dbReference type="ARBA" id="ARBA00022777"/>
    </source>
</evidence>
<evidence type="ECO:0000256" key="3">
    <source>
        <dbReference type="ARBA" id="ARBA00022553"/>
    </source>
</evidence>
<dbReference type="PANTHER" id="PTHR43711">
    <property type="entry name" value="TWO-COMPONENT HISTIDINE KINASE"/>
    <property type="match status" value="1"/>
</dbReference>
<dbReference type="eggNOG" id="COG2205">
    <property type="taxonomic scope" value="Bacteria"/>
</dbReference>
<dbReference type="PROSITE" id="PS50109">
    <property type="entry name" value="HIS_KIN"/>
    <property type="match status" value="1"/>
</dbReference>
<evidence type="ECO:0000256" key="6">
    <source>
        <dbReference type="ARBA" id="ARBA00023012"/>
    </source>
</evidence>
<keyword evidence="5 9" id="KW-0418">Kinase</keyword>
<proteinExistence type="predicted"/>
<dbReference type="PRINTS" id="PR00344">
    <property type="entry name" value="BCTRLSENSOR"/>
</dbReference>
<dbReference type="SMART" id="SM00387">
    <property type="entry name" value="HATPase_c"/>
    <property type="match status" value="1"/>
</dbReference>
<dbReference type="InterPro" id="IPR003661">
    <property type="entry name" value="HisK_dim/P_dom"/>
</dbReference>
<evidence type="ECO:0000313" key="10">
    <source>
        <dbReference type="Proteomes" id="UP000001935"/>
    </source>
</evidence>
<dbReference type="Pfam" id="PF13185">
    <property type="entry name" value="GAF_2"/>
    <property type="match status" value="1"/>
</dbReference>
<dbReference type="InterPro" id="IPR036097">
    <property type="entry name" value="HisK_dim/P_sf"/>
</dbReference>